<comment type="caution">
    <text evidence="1">The sequence shown here is derived from an EMBL/GenBank/DDBJ whole genome shotgun (WGS) entry which is preliminary data.</text>
</comment>
<dbReference type="OrthoDB" id="6286316at2"/>
<dbReference type="Proteomes" id="UP000036850">
    <property type="component" value="Unassembled WGS sequence"/>
</dbReference>
<dbReference type="AlphaFoldDB" id="A0A0L0ESG7"/>
<proteinExistence type="predicted"/>
<sequence length="493" mass="54077">MASIQTAVQVMVDKLVADMQGEQPLSAEEQALVSNAITKLTDNEKLEQAVVAVAESHIDEATTALQQAAQVGQTSLQQAAQTLNDNGTALEVKTAKLDQLDAMAPSLARVEALQNRAFNKQVRPVFGVTPIDVVASSGNNARTTAVFAVYDNSGETFLVRPSFTYNNNTESSRLEYLSLNADGSGKTTTHTSFVYSNAFAQNPTSQTYLYGSSAYLPLGSKDNFADIGYEVVYSTQSAQATGAANYGGVYVRSQGYTSHTQPKQNLNARDQYGVATRTNYGADNVAVLYDNQKHCLVMVDEGTSLVIEKYRDGNVVTNIAIANEAEWQAYVDERDFTTICFIYHNISQPYGIRRYTSGEARLNSHSASYYGYFGVFNDTVKMGGARYSAHYRFTEEQRLEPVNFFFMSNSQPHRASDSNGTMNGEGEVVVALESIDGELLSMYSYRSKPENLGYDAGIVAGAINCINPYSHVGLLNEYYMYNNHGFGRTCRAF</sequence>
<accession>A0A0L0ESG7</accession>
<evidence type="ECO:0000313" key="1">
    <source>
        <dbReference type="EMBL" id="KNC67305.1"/>
    </source>
</evidence>
<organism evidence="1 2">
    <name type="scientific">Pseudoalteromonas rubra</name>
    <dbReference type="NCBI Taxonomy" id="43658"/>
    <lineage>
        <taxon>Bacteria</taxon>
        <taxon>Pseudomonadati</taxon>
        <taxon>Pseudomonadota</taxon>
        <taxon>Gammaproteobacteria</taxon>
        <taxon>Alteromonadales</taxon>
        <taxon>Pseudoalteromonadaceae</taxon>
        <taxon>Pseudoalteromonas</taxon>
    </lineage>
</organism>
<dbReference type="PATRIC" id="fig|43658.6.peg.343"/>
<name>A0A0L0ESG7_9GAMM</name>
<dbReference type="EMBL" id="LFZX01000078">
    <property type="protein sequence ID" value="KNC67305.1"/>
    <property type="molecule type" value="Genomic_DNA"/>
</dbReference>
<reference evidence="2" key="1">
    <citation type="submission" date="2015-07" db="EMBL/GenBank/DDBJ databases">
        <title>Draft genome sequence of a Pseudoalteromonas rubra strain, OCN096, isolated from Kaneohe Bay, Oahu, Hawaii.</title>
        <authorList>
            <person name="Beurmann S."/>
            <person name="Ushijima B."/>
            <person name="Belcaid M."/>
            <person name="Callahan S.M."/>
            <person name="Aeby G.S."/>
        </authorList>
    </citation>
    <scope>NUCLEOTIDE SEQUENCE [LARGE SCALE GENOMIC DNA]</scope>
    <source>
        <strain evidence="2">OCN096</strain>
    </source>
</reference>
<gene>
    <name evidence="1" type="ORF">AC626_11615</name>
</gene>
<evidence type="ECO:0000313" key="2">
    <source>
        <dbReference type="Proteomes" id="UP000036850"/>
    </source>
</evidence>
<protein>
    <submittedName>
        <fullName evidence="1">Uncharacterized protein</fullName>
    </submittedName>
</protein>